<organism evidence="2 3">
    <name type="scientific">Streptomyces cellostaticus</name>
    <dbReference type="NCBI Taxonomy" id="67285"/>
    <lineage>
        <taxon>Bacteria</taxon>
        <taxon>Bacillati</taxon>
        <taxon>Actinomycetota</taxon>
        <taxon>Actinomycetes</taxon>
        <taxon>Kitasatosporales</taxon>
        <taxon>Streptomycetaceae</taxon>
        <taxon>Streptomyces</taxon>
    </lineage>
</organism>
<name>A0A117PVX8_9ACTN</name>
<sequence>MIAAGFLALGVYLGLVAVGRLGLIGHPLTMRAATCYANVPATTSRGGDSHPMLSCMGPVDGGRWITATGFSSRPRPDASVEVAQDPWGSWVPVDQGGWKLGRALSPLIPLAFAWVFAKWTLMNYRGWRNSSRLPTGSSE</sequence>
<comment type="caution">
    <text evidence="2">The sequence shown here is derived from an EMBL/GenBank/DDBJ whole genome shotgun (WGS) entry which is preliminary data.</text>
</comment>
<proteinExistence type="predicted"/>
<dbReference type="STRING" id="67285.AQI88_21860"/>
<gene>
    <name evidence="2" type="ORF">AQI88_21860</name>
</gene>
<feature type="transmembrane region" description="Helical" evidence="1">
    <location>
        <begin position="103"/>
        <end position="121"/>
    </location>
</feature>
<keyword evidence="1" id="KW-1133">Transmembrane helix</keyword>
<dbReference type="AlphaFoldDB" id="A0A117PVX8"/>
<evidence type="ECO:0000313" key="3">
    <source>
        <dbReference type="Proteomes" id="UP000054241"/>
    </source>
</evidence>
<keyword evidence="3" id="KW-1185">Reference proteome</keyword>
<keyword evidence="1" id="KW-0472">Membrane</keyword>
<dbReference type="EMBL" id="LMWL01000038">
    <property type="protein sequence ID" value="KUM94357.1"/>
    <property type="molecule type" value="Genomic_DNA"/>
</dbReference>
<dbReference type="Proteomes" id="UP000054241">
    <property type="component" value="Unassembled WGS sequence"/>
</dbReference>
<evidence type="ECO:0000256" key="1">
    <source>
        <dbReference type="SAM" id="Phobius"/>
    </source>
</evidence>
<accession>A0A117PVX8</accession>
<protein>
    <submittedName>
        <fullName evidence="2">Uncharacterized protein</fullName>
    </submittedName>
</protein>
<reference evidence="2 3" key="1">
    <citation type="submission" date="2015-10" db="EMBL/GenBank/DDBJ databases">
        <title>Draft genome sequence of Streptomyces cellostaticus DSM 40189, type strain for the species Streptomyces cellostaticus.</title>
        <authorList>
            <person name="Ruckert C."/>
            <person name="Winkler A."/>
            <person name="Kalinowski J."/>
            <person name="Kampfer P."/>
            <person name="Glaeser S."/>
        </authorList>
    </citation>
    <scope>NUCLEOTIDE SEQUENCE [LARGE SCALE GENOMIC DNA]</scope>
    <source>
        <strain evidence="2 3">DSM 40189</strain>
    </source>
</reference>
<evidence type="ECO:0000313" key="2">
    <source>
        <dbReference type="EMBL" id="KUM94357.1"/>
    </source>
</evidence>
<keyword evidence="1" id="KW-0812">Transmembrane</keyword>